<dbReference type="Gene3D" id="3.40.47.10">
    <property type="match status" value="2"/>
</dbReference>
<dbReference type="InterPro" id="IPR016039">
    <property type="entry name" value="Thiolase-like"/>
</dbReference>
<dbReference type="RefSeq" id="WP_119160639.1">
    <property type="nucleotide sequence ID" value="NZ_LR134442.1"/>
</dbReference>
<feature type="domain" description="Beta-ketoacyl synthase C-terminal" evidence="6">
    <location>
        <begin position="275"/>
        <end position="358"/>
    </location>
</feature>
<dbReference type="InterPro" id="IPR014031">
    <property type="entry name" value="Ketoacyl_synth_C"/>
</dbReference>
<dbReference type="Pfam" id="PF00109">
    <property type="entry name" value="ketoacyl-synt"/>
    <property type="match status" value="1"/>
</dbReference>
<gene>
    <name evidence="7" type="ORF">PROPAUS_0139</name>
</gene>
<evidence type="ECO:0000256" key="2">
    <source>
        <dbReference type="ARBA" id="ARBA00022679"/>
    </source>
</evidence>
<dbReference type="AlphaFoldDB" id="A0A383S4G1"/>
<evidence type="ECO:0000313" key="7">
    <source>
        <dbReference type="EMBL" id="SYZ32264.1"/>
    </source>
</evidence>
<dbReference type="InterPro" id="IPR000794">
    <property type="entry name" value="Beta-ketoacyl_synthase"/>
</dbReference>
<comment type="similarity">
    <text evidence="1 4">Belongs to the thiolase-like superfamily. Beta-ketoacyl-ACP synthases family.</text>
</comment>
<name>A0A383S4G1_9ACTN</name>
<feature type="domain" description="Beta-ketoacyl synthase-like N-terminal" evidence="5">
    <location>
        <begin position="5"/>
        <end position="233"/>
    </location>
</feature>
<keyword evidence="2 4" id="KW-0808">Transferase</keyword>
<dbReference type="PANTHER" id="PTHR11712:SF322">
    <property type="entry name" value="POLYKETIDE BETA-KETOACYL SYNTHASE 2-RELATED"/>
    <property type="match status" value="1"/>
</dbReference>
<dbReference type="Pfam" id="PF02801">
    <property type="entry name" value="Ketoacyl-synt_C"/>
    <property type="match status" value="1"/>
</dbReference>
<sequence length="406" mass="43465">MRQFVTGTGYSSGGIHGASSLWHALTTKTSSLVHHPRHSGKQFLCSAPTRVPLENYPELGRRTRYMDDQVLYATTTALDCAGEMSIRELSSQEYLNPEDIGVIMGTAFAQIEFGISQMKKVVSGKPGRISPRTGMAFYFGSSVGEISSILGTKGENCAVTTGSCIGPDALDIALQTIEKKRNKVVLIGAAEAVPPDLLVDYCADSLTFCEETAYEPFCSQYTGFAPGNGGAVIGVEDPQTALARGAVPLASVTAVGTVNASRSFLSRDILIDAEYRKLITRLIDDAHITFSDIDLIIPTADGEPATTNSELTAITDLFQPTRNLIYTPNPITGYGISFSVVTNIITALLCLGHQQVPGLACAVAEGCEEWFTGNETKDQQIRNVLILHRSLLGSRISGLILSAEDS</sequence>
<dbReference type="EMBL" id="UNQJ01000001">
    <property type="protein sequence ID" value="SYZ32264.1"/>
    <property type="molecule type" value="Genomic_DNA"/>
</dbReference>
<evidence type="ECO:0000256" key="1">
    <source>
        <dbReference type="ARBA" id="ARBA00008467"/>
    </source>
</evidence>
<dbReference type="PANTHER" id="PTHR11712">
    <property type="entry name" value="POLYKETIDE SYNTHASE-RELATED"/>
    <property type="match status" value="1"/>
</dbReference>
<reference evidence="8" key="1">
    <citation type="submission" date="2018-08" db="EMBL/GenBank/DDBJ databases">
        <authorList>
            <person name="Hornung B."/>
        </authorList>
    </citation>
    <scope>NUCLEOTIDE SEQUENCE [LARGE SCALE GENOMIC DNA]</scope>
</reference>
<accession>A0A383S4G1</accession>
<dbReference type="GO" id="GO:0006633">
    <property type="term" value="P:fatty acid biosynthetic process"/>
    <property type="evidence" value="ECO:0007669"/>
    <property type="project" value="TreeGrafter"/>
</dbReference>
<evidence type="ECO:0000256" key="3">
    <source>
        <dbReference type="ARBA" id="ARBA00023315"/>
    </source>
</evidence>
<evidence type="ECO:0000259" key="5">
    <source>
        <dbReference type="Pfam" id="PF00109"/>
    </source>
</evidence>
<evidence type="ECO:0000259" key="6">
    <source>
        <dbReference type="Pfam" id="PF02801"/>
    </source>
</evidence>
<evidence type="ECO:0000313" key="8">
    <source>
        <dbReference type="Proteomes" id="UP000263928"/>
    </source>
</evidence>
<proteinExistence type="inferred from homology"/>
<keyword evidence="3" id="KW-0012">Acyltransferase</keyword>
<dbReference type="SUPFAM" id="SSF53901">
    <property type="entry name" value="Thiolase-like"/>
    <property type="match status" value="2"/>
</dbReference>
<keyword evidence="8" id="KW-1185">Reference proteome</keyword>
<evidence type="ECO:0000256" key="4">
    <source>
        <dbReference type="RuleBase" id="RU003694"/>
    </source>
</evidence>
<dbReference type="GO" id="GO:0004315">
    <property type="term" value="F:3-oxoacyl-[acyl-carrier-protein] synthase activity"/>
    <property type="evidence" value="ECO:0007669"/>
    <property type="project" value="TreeGrafter"/>
</dbReference>
<dbReference type="Proteomes" id="UP000263928">
    <property type="component" value="Unassembled WGS sequence"/>
</dbReference>
<organism evidence="7 8">
    <name type="scientific">Propionibacterium australiense</name>
    <dbReference type="NCBI Taxonomy" id="119981"/>
    <lineage>
        <taxon>Bacteria</taxon>
        <taxon>Bacillati</taxon>
        <taxon>Actinomycetota</taxon>
        <taxon>Actinomycetes</taxon>
        <taxon>Propionibacteriales</taxon>
        <taxon>Propionibacteriaceae</taxon>
        <taxon>Propionibacterium</taxon>
    </lineage>
</organism>
<dbReference type="InterPro" id="IPR014030">
    <property type="entry name" value="Ketoacyl_synth_N"/>
</dbReference>
<protein>
    <submittedName>
        <fullName evidence="7">Beta-ketoacyl synthase, N-terminal domain</fullName>
    </submittedName>
</protein>